<dbReference type="PANTHER" id="PTHR43355:SF2">
    <property type="entry name" value="FLAVIN REDUCTASE (NADPH)"/>
    <property type="match status" value="1"/>
</dbReference>
<dbReference type="EMBL" id="JAGINW010000001">
    <property type="protein sequence ID" value="MBP2330149.1"/>
    <property type="molecule type" value="Genomic_DNA"/>
</dbReference>
<evidence type="ECO:0000313" key="2">
    <source>
        <dbReference type="EMBL" id="MBP2330149.1"/>
    </source>
</evidence>
<dbReference type="SUPFAM" id="SSF51735">
    <property type="entry name" value="NAD(P)-binding Rossmann-fold domains"/>
    <property type="match status" value="1"/>
</dbReference>
<dbReference type="Pfam" id="PF13460">
    <property type="entry name" value="NAD_binding_10"/>
    <property type="match status" value="1"/>
</dbReference>
<proteinExistence type="predicted"/>
<dbReference type="Gene3D" id="3.40.50.720">
    <property type="entry name" value="NAD(P)-binding Rossmann-like Domain"/>
    <property type="match status" value="1"/>
</dbReference>
<protein>
    <submittedName>
        <fullName evidence="2">NADH-flavin reductase</fullName>
    </submittedName>
</protein>
<dbReference type="InterPro" id="IPR016040">
    <property type="entry name" value="NAD(P)-bd_dom"/>
</dbReference>
<reference evidence="2 3" key="1">
    <citation type="submission" date="2021-03" db="EMBL/GenBank/DDBJ databases">
        <title>Sequencing the genomes of 1000 actinobacteria strains.</title>
        <authorList>
            <person name="Klenk H.-P."/>
        </authorList>
    </citation>
    <scope>NUCLEOTIDE SEQUENCE [LARGE SCALE GENOMIC DNA]</scope>
    <source>
        <strain evidence="2 3">DSM 46670</strain>
    </source>
</reference>
<sequence>MSALVVFGANGATGQVIVEEALRAGHTVTAAVRDPAAFRQVSNAPLKVVRADIRDLDSVRAAVTGHDAVISAIGPAGRKADGLYSSGARTLVAAMVASGIDRLVALSSSGARKNDPNHPLWYRVVARTLIGELYGDMRLMEDIVRDSPLDWTFVRPARIVDEPPTGVYRVEDGVNPIGGTSVTRADLARFVVHAVDDKRWSRSFPTIAR</sequence>
<evidence type="ECO:0000313" key="3">
    <source>
        <dbReference type="Proteomes" id="UP001519332"/>
    </source>
</evidence>
<dbReference type="Proteomes" id="UP001519332">
    <property type="component" value="Unassembled WGS sequence"/>
</dbReference>
<name>A0ABS4U0G5_9PSEU</name>
<dbReference type="PANTHER" id="PTHR43355">
    <property type="entry name" value="FLAVIN REDUCTASE (NADPH)"/>
    <property type="match status" value="1"/>
</dbReference>
<feature type="domain" description="NAD(P)-binding" evidence="1">
    <location>
        <begin position="8"/>
        <end position="197"/>
    </location>
</feature>
<dbReference type="InterPro" id="IPR036291">
    <property type="entry name" value="NAD(P)-bd_dom_sf"/>
</dbReference>
<organism evidence="2 3">
    <name type="scientific">Kibdelosporangium banguiense</name>
    <dbReference type="NCBI Taxonomy" id="1365924"/>
    <lineage>
        <taxon>Bacteria</taxon>
        <taxon>Bacillati</taxon>
        <taxon>Actinomycetota</taxon>
        <taxon>Actinomycetes</taxon>
        <taxon>Pseudonocardiales</taxon>
        <taxon>Pseudonocardiaceae</taxon>
        <taxon>Kibdelosporangium</taxon>
    </lineage>
</organism>
<comment type="caution">
    <text evidence="2">The sequence shown here is derived from an EMBL/GenBank/DDBJ whole genome shotgun (WGS) entry which is preliminary data.</text>
</comment>
<evidence type="ECO:0000259" key="1">
    <source>
        <dbReference type="Pfam" id="PF13460"/>
    </source>
</evidence>
<keyword evidence="3" id="KW-1185">Reference proteome</keyword>
<accession>A0ABS4U0G5</accession>
<dbReference type="CDD" id="cd05244">
    <property type="entry name" value="BVR-B_like_SDR_a"/>
    <property type="match status" value="1"/>
</dbReference>
<dbReference type="InterPro" id="IPR051606">
    <property type="entry name" value="Polyketide_Oxido-like"/>
</dbReference>
<gene>
    <name evidence="2" type="ORF">JOF56_010534</name>
</gene>
<dbReference type="RefSeq" id="WP_209646801.1">
    <property type="nucleotide sequence ID" value="NZ_JAGINW010000001.1"/>
</dbReference>